<reference evidence="2" key="1">
    <citation type="journal article" date="2019" name="Int. J. Syst. Evol. Microbiol.">
        <title>The Global Catalogue of Microorganisms (GCM) 10K type strain sequencing project: providing services to taxonomists for standard genome sequencing and annotation.</title>
        <authorList>
            <consortium name="The Broad Institute Genomics Platform"/>
            <consortium name="The Broad Institute Genome Sequencing Center for Infectious Disease"/>
            <person name="Wu L."/>
            <person name="Ma J."/>
        </authorList>
    </citation>
    <scope>NUCLEOTIDE SEQUENCE [LARGE SCALE GENOMIC DNA]</scope>
    <source>
        <strain evidence="2">JCM 16545</strain>
    </source>
</reference>
<dbReference type="Pfam" id="PF16267">
    <property type="entry name" value="DUF4920"/>
    <property type="match status" value="1"/>
</dbReference>
<dbReference type="Proteomes" id="UP001597369">
    <property type="component" value="Unassembled WGS sequence"/>
</dbReference>
<proteinExistence type="predicted"/>
<evidence type="ECO:0000313" key="1">
    <source>
        <dbReference type="EMBL" id="MFD2068418.1"/>
    </source>
</evidence>
<organism evidence="1 2">
    <name type="scientific">Pontibacter silvestris</name>
    <dbReference type="NCBI Taxonomy" id="2305183"/>
    <lineage>
        <taxon>Bacteria</taxon>
        <taxon>Pseudomonadati</taxon>
        <taxon>Bacteroidota</taxon>
        <taxon>Cytophagia</taxon>
        <taxon>Cytophagales</taxon>
        <taxon>Hymenobacteraceae</taxon>
        <taxon>Pontibacter</taxon>
    </lineage>
</organism>
<evidence type="ECO:0000313" key="2">
    <source>
        <dbReference type="Proteomes" id="UP001597369"/>
    </source>
</evidence>
<dbReference type="PROSITE" id="PS51257">
    <property type="entry name" value="PROKAR_LIPOPROTEIN"/>
    <property type="match status" value="1"/>
</dbReference>
<dbReference type="EMBL" id="JBHUHV010000053">
    <property type="protein sequence ID" value="MFD2068418.1"/>
    <property type="molecule type" value="Genomic_DNA"/>
</dbReference>
<comment type="caution">
    <text evidence="1">The sequence shown here is derived from an EMBL/GenBank/DDBJ whole genome shotgun (WGS) entry which is preliminary data.</text>
</comment>
<keyword evidence="2" id="KW-1185">Reference proteome</keyword>
<dbReference type="RefSeq" id="WP_229959444.1">
    <property type="nucleotide sequence ID" value="NZ_JAJJWI010000005.1"/>
</dbReference>
<name>A0ABW4X098_9BACT</name>
<dbReference type="InterPro" id="IPR032577">
    <property type="entry name" value="DUF4920"/>
</dbReference>
<accession>A0ABW4X098</accession>
<sequence length="166" mass="18012">MKAALRMLFFATALYSCNQTKPISEVTETTTGETRTVGNTFGSPFSESNPISISMLQQAIAGKDSVQATVSAEIVESCQAKGCWADVKLPDNRTMKVTFRDYAFFLPVEDLKGRTVVFSGTAKKEVVSVDAQRHYAQDAGKPAAEIAAITQPKEELHFVADGIVLK</sequence>
<gene>
    <name evidence="1" type="ORF">ACFSKU_16125</name>
</gene>
<protein>
    <submittedName>
        <fullName evidence="1">DUF4920 domain-containing protein</fullName>
    </submittedName>
</protein>